<comment type="subcellular location">
    <subcellularLocation>
        <location evidence="1">Membrane</location>
        <topology evidence="1">Multi-pass membrane protein</topology>
    </subcellularLocation>
</comment>
<evidence type="ECO:0000313" key="8">
    <source>
        <dbReference type="Proteomes" id="UP000663937"/>
    </source>
</evidence>
<keyword evidence="3 5" id="KW-1133">Transmembrane helix</keyword>
<keyword evidence="8" id="KW-1185">Reference proteome</keyword>
<dbReference type="KEGG" id="psic:J4E96_08750"/>
<evidence type="ECO:0000313" key="7">
    <source>
        <dbReference type="EMBL" id="QTE30993.1"/>
    </source>
</evidence>
<evidence type="ECO:0000259" key="6">
    <source>
        <dbReference type="Pfam" id="PF12698"/>
    </source>
</evidence>
<feature type="transmembrane region" description="Helical" evidence="5">
    <location>
        <begin position="270"/>
        <end position="290"/>
    </location>
</feature>
<feature type="transmembrane region" description="Helical" evidence="5">
    <location>
        <begin position="357"/>
        <end position="379"/>
    </location>
</feature>
<dbReference type="EMBL" id="CP071868">
    <property type="protein sequence ID" value="QTE30993.1"/>
    <property type="molecule type" value="Genomic_DNA"/>
</dbReference>
<keyword evidence="2 5" id="KW-0812">Transmembrane</keyword>
<name>A0A8A4ZIY8_9MICO</name>
<dbReference type="InterPro" id="IPR013525">
    <property type="entry name" value="ABC2_TM"/>
</dbReference>
<dbReference type="InterPro" id="IPR051784">
    <property type="entry name" value="Nod_factor_ABC_transporter"/>
</dbReference>
<evidence type="ECO:0000256" key="3">
    <source>
        <dbReference type="ARBA" id="ARBA00022989"/>
    </source>
</evidence>
<feature type="transmembrane region" description="Helical" evidence="5">
    <location>
        <begin position="244"/>
        <end position="264"/>
    </location>
</feature>
<proteinExistence type="predicted"/>
<sequence length="387" mass="39602">MRAARAIAAVELRRFLRDRSNIFFVFIFPLLLVLVIGSQFGGDGGNGRVAIAGADSELGTAIATALVDDGVSVTRGGADSVRQQVARGRTDVGLFISAAAATAYDAGAPVVLEIVPGAQQGSPATVQRVRVAVAGVTVERGQVAALVGAGLGEDAALAALADAEAATTPPELRVVDVDRLTQEFDGLGQFDLGASGELLLFVFLASLAGSSTLIQTRRLGVMARTLAAPVSAGQALAGQALGRFTIAIFQGAYIMVATSLLFGVSWGNLWLSLLVLATFSAVAAGAAMVIGSVLDNDGAASGIGIGLGLVLAALGGCMLPLELFPETLRTVAHITPHAWAYDAFAEIQRRDGTLVDILPQLGVLAAMAAVLLALGTWSLRRSMARAL</sequence>
<dbReference type="GO" id="GO:0016020">
    <property type="term" value="C:membrane"/>
    <property type="evidence" value="ECO:0007669"/>
    <property type="project" value="UniProtKB-SubCell"/>
</dbReference>
<gene>
    <name evidence="7" type="ORF">J4E96_08750</name>
</gene>
<reference evidence="7" key="1">
    <citation type="submission" date="2021-03" db="EMBL/GenBank/DDBJ databases">
        <title>Pengzhenrongella sicca gen. nov., sp. nov., a new member of suborder Micrococcineae isolated from High-Arctic tundra soil.</title>
        <authorList>
            <person name="Peng F."/>
        </authorList>
    </citation>
    <scope>NUCLEOTIDE SEQUENCE</scope>
    <source>
        <strain evidence="7">LRZ-2</strain>
    </source>
</reference>
<dbReference type="PANTHER" id="PTHR43229">
    <property type="entry name" value="NODULATION PROTEIN J"/>
    <property type="match status" value="1"/>
</dbReference>
<dbReference type="RefSeq" id="WP_227425375.1">
    <property type="nucleotide sequence ID" value="NZ_CP071868.1"/>
</dbReference>
<dbReference type="Proteomes" id="UP000663937">
    <property type="component" value="Chromosome"/>
</dbReference>
<feature type="transmembrane region" description="Helical" evidence="5">
    <location>
        <begin position="302"/>
        <end position="321"/>
    </location>
</feature>
<evidence type="ECO:0000256" key="5">
    <source>
        <dbReference type="SAM" id="Phobius"/>
    </source>
</evidence>
<evidence type="ECO:0000256" key="2">
    <source>
        <dbReference type="ARBA" id="ARBA00022692"/>
    </source>
</evidence>
<feature type="domain" description="ABC-2 type transporter transmembrane" evidence="6">
    <location>
        <begin position="22"/>
        <end position="376"/>
    </location>
</feature>
<keyword evidence="4 5" id="KW-0472">Membrane</keyword>
<dbReference type="AlphaFoldDB" id="A0A8A4ZIY8"/>
<protein>
    <submittedName>
        <fullName evidence="7">ABC transporter permease</fullName>
    </submittedName>
</protein>
<dbReference type="PANTHER" id="PTHR43229:SF2">
    <property type="entry name" value="NODULATION PROTEIN J"/>
    <property type="match status" value="1"/>
</dbReference>
<dbReference type="Pfam" id="PF12698">
    <property type="entry name" value="ABC2_membrane_3"/>
    <property type="match status" value="1"/>
</dbReference>
<evidence type="ECO:0000256" key="4">
    <source>
        <dbReference type="ARBA" id="ARBA00023136"/>
    </source>
</evidence>
<organism evidence="7 8">
    <name type="scientific">Pengzhenrongella sicca</name>
    <dbReference type="NCBI Taxonomy" id="2819238"/>
    <lineage>
        <taxon>Bacteria</taxon>
        <taxon>Bacillati</taxon>
        <taxon>Actinomycetota</taxon>
        <taxon>Actinomycetes</taxon>
        <taxon>Micrococcales</taxon>
        <taxon>Pengzhenrongella</taxon>
    </lineage>
</organism>
<accession>A0A8A4ZIY8</accession>
<dbReference type="GO" id="GO:0140359">
    <property type="term" value="F:ABC-type transporter activity"/>
    <property type="evidence" value="ECO:0007669"/>
    <property type="project" value="InterPro"/>
</dbReference>
<feature type="transmembrane region" description="Helical" evidence="5">
    <location>
        <begin position="21"/>
        <end position="40"/>
    </location>
</feature>
<evidence type="ECO:0000256" key="1">
    <source>
        <dbReference type="ARBA" id="ARBA00004141"/>
    </source>
</evidence>
<feature type="transmembrane region" description="Helical" evidence="5">
    <location>
        <begin position="198"/>
        <end position="214"/>
    </location>
</feature>